<dbReference type="InterPro" id="IPR032675">
    <property type="entry name" value="LRR_dom_sf"/>
</dbReference>
<dbReference type="EMBL" id="JAAAJA010000378">
    <property type="protein sequence ID" value="KAG0254889.1"/>
    <property type="molecule type" value="Genomic_DNA"/>
</dbReference>
<dbReference type="AlphaFoldDB" id="A0A9P6PX50"/>
<sequence>MSSQAFRVISSTGATLPSAIKSIPTVFDKKTGQNVIIWEDIQAIFKDAEYIKNSDAAVPFLRDGSLDRLVPLRISYHPGVVLDLIVRGVENRASVNPPIYTPVPDESSGQQDTEITDVPTEPQSIPTEQDVISVQVIDIPVPDESSGRQDTEATDVPTEPQSIPTEQDVISVQREDRPGDLYSRIQSVFGQTHELYENMPPRLFIVLPRKCRDGVKRFRLFFLCECGAHVTGHHSKPEHTIHLVQHEGYDLDKHEAFFDKFGSYVLTMLEMVKYGFLAPGITVEPMAASRKLEELEVVRKILNLSNNTWETLVDETISFIHQRQQAAVVDSVSVPTICDKTSTQRMLQDADLKQLRSYLFISDKDRTLGGMYRIATSRGHGGWICMKHYRSIYPESTMERVGKVIGVSEVSLELGKIKVKLESGYEARKFYKELGSTEDVLEMDISLAWHVGFHERNELASAMSAAQPIILSVVMCPIGDRPYPPCDTYTRGYPHSLIYPFSLTYSYEDRIQDLHHPKGPYDLCDDPIIRLMTHGRVQAMLLKNVGYYIGAIDLCSGTANNIALQLRTVNIEGFPTSNPGEETAGIVRMADICPSVRVWRLECTSTSCISDLIGKLLRRCQHLETLTLVCASCEVVVGVSQNKIQTVEARFENYKHDSPSSILADFENLITKLTFRNFFGVDCQNYILDMVADGYPDLSEIDITGPANWLHPNIWRLTTASAMASLKGASSPLRRVVFHTATLGQDSRIEGMEASDEIAVEMTVDFTDPADVTAIEITSHVQMVQSNQRLSSTTTDIFEHYACTITELNIRIDPDDRRLALLDDVTKKKGSKLTTLALHANSLNSTDLKRIEDIIEQSANLDSLSMHFTFEKHEQVAVERLLARCGNRIKSLYLEGKDFDEGIPSLQRLFPSRNSFPKLESFGVESDGIMLNRTCAEWIAAMVVSPMSATSQVPIDIHEPWTPLKNVTLKGIDFGRDSWDSIIRAMDFSTLESLSLERNSLDAKQAMSLVACIPDDGSYVPLNILKLKTTSISRFSRRSIILRCITRCPFADININE</sequence>
<evidence type="ECO:0000256" key="1">
    <source>
        <dbReference type="SAM" id="MobiDB-lite"/>
    </source>
</evidence>
<protein>
    <submittedName>
        <fullName evidence="2">Uncharacterized protein</fullName>
    </submittedName>
</protein>
<proteinExistence type="predicted"/>
<keyword evidence="3" id="KW-1185">Reference proteome</keyword>
<evidence type="ECO:0000313" key="3">
    <source>
        <dbReference type="Proteomes" id="UP000726737"/>
    </source>
</evidence>
<dbReference type="SUPFAM" id="SSF52047">
    <property type="entry name" value="RNI-like"/>
    <property type="match status" value="1"/>
</dbReference>
<name>A0A9P6PX50_9FUNG</name>
<accession>A0A9P6PX50</accession>
<evidence type="ECO:0000313" key="2">
    <source>
        <dbReference type="EMBL" id="KAG0254889.1"/>
    </source>
</evidence>
<dbReference type="Proteomes" id="UP000726737">
    <property type="component" value="Unassembled WGS sequence"/>
</dbReference>
<reference evidence="2" key="1">
    <citation type="journal article" date="2020" name="Fungal Divers.">
        <title>Resolving the Mortierellaceae phylogeny through synthesis of multi-gene phylogenetics and phylogenomics.</title>
        <authorList>
            <person name="Vandepol N."/>
            <person name="Liber J."/>
            <person name="Desiro A."/>
            <person name="Na H."/>
            <person name="Kennedy M."/>
            <person name="Barry K."/>
            <person name="Grigoriev I.V."/>
            <person name="Miller A.N."/>
            <person name="O'Donnell K."/>
            <person name="Stajich J.E."/>
            <person name="Bonito G."/>
        </authorList>
    </citation>
    <scope>NUCLEOTIDE SEQUENCE</scope>
    <source>
        <strain evidence="2">KOD948</strain>
    </source>
</reference>
<feature type="region of interest" description="Disordered" evidence="1">
    <location>
        <begin position="141"/>
        <end position="165"/>
    </location>
</feature>
<comment type="caution">
    <text evidence="2">The sequence shown here is derived from an EMBL/GenBank/DDBJ whole genome shotgun (WGS) entry which is preliminary data.</text>
</comment>
<gene>
    <name evidence="2" type="ORF">BG011_005450</name>
</gene>
<feature type="region of interest" description="Disordered" evidence="1">
    <location>
        <begin position="97"/>
        <end position="123"/>
    </location>
</feature>
<dbReference type="Gene3D" id="3.80.10.10">
    <property type="entry name" value="Ribonuclease Inhibitor"/>
    <property type="match status" value="1"/>
</dbReference>
<organism evidence="2 3">
    <name type="scientific">Mortierella polycephala</name>
    <dbReference type="NCBI Taxonomy" id="41804"/>
    <lineage>
        <taxon>Eukaryota</taxon>
        <taxon>Fungi</taxon>
        <taxon>Fungi incertae sedis</taxon>
        <taxon>Mucoromycota</taxon>
        <taxon>Mortierellomycotina</taxon>
        <taxon>Mortierellomycetes</taxon>
        <taxon>Mortierellales</taxon>
        <taxon>Mortierellaceae</taxon>
        <taxon>Mortierella</taxon>
    </lineage>
</organism>